<accession>A0A232F0X4</accession>
<comment type="caution">
    <text evidence="2">The sequence shown here is derived from an EMBL/GenBank/DDBJ whole genome shotgun (WGS) entry which is preliminary data.</text>
</comment>
<proteinExistence type="predicted"/>
<feature type="region of interest" description="Disordered" evidence="1">
    <location>
        <begin position="274"/>
        <end position="297"/>
    </location>
</feature>
<name>A0A232F0X4_9HYME</name>
<evidence type="ECO:0000313" key="2">
    <source>
        <dbReference type="EMBL" id="OXU24107.1"/>
    </source>
</evidence>
<dbReference type="PANTHER" id="PTHR33964">
    <property type="entry name" value="RE45066P-RELATED"/>
    <property type="match status" value="1"/>
</dbReference>
<dbReference type="AlphaFoldDB" id="A0A232F0X4"/>
<protein>
    <submittedName>
        <fullName evidence="2">Uncharacterized protein</fullName>
    </submittedName>
</protein>
<evidence type="ECO:0000313" key="3">
    <source>
        <dbReference type="Proteomes" id="UP000215335"/>
    </source>
</evidence>
<gene>
    <name evidence="2" type="ORF">TSAR_010678</name>
</gene>
<organism evidence="2 3">
    <name type="scientific">Trichomalopsis sarcophagae</name>
    <dbReference type="NCBI Taxonomy" id="543379"/>
    <lineage>
        <taxon>Eukaryota</taxon>
        <taxon>Metazoa</taxon>
        <taxon>Ecdysozoa</taxon>
        <taxon>Arthropoda</taxon>
        <taxon>Hexapoda</taxon>
        <taxon>Insecta</taxon>
        <taxon>Pterygota</taxon>
        <taxon>Neoptera</taxon>
        <taxon>Endopterygota</taxon>
        <taxon>Hymenoptera</taxon>
        <taxon>Apocrita</taxon>
        <taxon>Proctotrupomorpha</taxon>
        <taxon>Chalcidoidea</taxon>
        <taxon>Pteromalidae</taxon>
        <taxon>Pteromalinae</taxon>
        <taxon>Trichomalopsis</taxon>
    </lineage>
</organism>
<reference evidence="2 3" key="1">
    <citation type="journal article" date="2017" name="Curr. Biol.">
        <title>The Evolution of Venom by Co-option of Single-Copy Genes.</title>
        <authorList>
            <person name="Martinson E.O."/>
            <person name="Mrinalini"/>
            <person name="Kelkar Y.D."/>
            <person name="Chang C.H."/>
            <person name="Werren J.H."/>
        </authorList>
    </citation>
    <scope>NUCLEOTIDE SEQUENCE [LARGE SCALE GENOMIC DNA]</scope>
    <source>
        <strain evidence="2 3">Alberta</strain>
        <tissue evidence="2">Whole body</tissue>
    </source>
</reference>
<keyword evidence="3" id="KW-1185">Reference proteome</keyword>
<dbReference type="PANTHER" id="PTHR33964:SF9">
    <property type="match status" value="1"/>
</dbReference>
<dbReference type="OrthoDB" id="10051804at2759"/>
<dbReference type="EMBL" id="NNAY01001399">
    <property type="protein sequence ID" value="OXU24107.1"/>
    <property type="molecule type" value="Genomic_DNA"/>
</dbReference>
<evidence type="ECO:0000256" key="1">
    <source>
        <dbReference type="SAM" id="MobiDB-lite"/>
    </source>
</evidence>
<feature type="non-terminal residue" evidence="2">
    <location>
        <position position="1"/>
    </location>
</feature>
<sequence length="327" mass="35617">HEREAPPRLRSFRKLSAASSESRSCAGSGFPELCAWDCLPSAGLALGLASGQICSGDKIRKCVAVGEPMMKDPNQIFPDNLNDINIVCRKWSNFVDCIRRYIDKCLSKLGKEQFNSAVEPPISSVHHMCSDPAYQAEYLQYAGCMKSTVIEAEHCGGQYSVLLEEVSQEPSRKPNLCCKWPLPQRLPQPPLVLPLATATQRASSYGRAISWTTPTTPATSEIPDWATNTWLTHGQVRSCPLRSIRPFTPLHCIIICVFNCSRPAQDPTTEEIYPAAGSFGGNNVDEPNQQGLSGSGQQPVSVSVSALLCSLIVCAHSTLLRSSPPPM</sequence>
<dbReference type="Proteomes" id="UP000215335">
    <property type="component" value="Unassembled WGS sequence"/>
</dbReference>